<name>A0AAW9QJM1_9BURK</name>
<reference evidence="1 2" key="1">
    <citation type="submission" date="2024-02" db="EMBL/GenBank/DDBJ databases">
        <title>Genome sequence of Aquincola sp. MAHUQ-54.</title>
        <authorList>
            <person name="Huq M.A."/>
        </authorList>
    </citation>
    <scope>NUCLEOTIDE SEQUENCE [LARGE SCALE GENOMIC DNA]</scope>
    <source>
        <strain evidence="1 2">MAHUQ-54</strain>
    </source>
</reference>
<evidence type="ECO:0000313" key="2">
    <source>
        <dbReference type="Proteomes" id="UP001336250"/>
    </source>
</evidence>
<gene>
    <name evidence="1" type="ORF">V4F39_26225</name>
</gene>
<protein>
    <submittedName>
        <fullName evidence="1">Uncharacterized protein</fullName>
    </submittedName>
</protein>
<dbReference type="Proteomes" id="UP001336250">
    <property type="component" value="Unassembled WGS sequence"/>
</dbReference>
<sequence>MTPRLRRAAGWAVAAAVLAAVFMAYLQPTLMRDLADQLWSCF</sequence>
<evidence type="ECO:0000313" key="1">
    <source>
        <dbReference type="EMBL" id="MEF7617436.1"/>
    </source>
</evidence>
<accession>A0AAW9QJM1</accession>
<proteinExistence type="predicted"/>
<dbReference type="RefSeq" id="WP_332293198.1">
    <property type="nucleotide sequence ID" value="NZ_JAZIBG010000056.1"/>
</dbReference>
<dbReference type="AlphaFoldDB" id="A0AAW9QJM1"/>
<organism evidence="1 2">
    <name type="scientific">Aquincola agrisoli</name>
    <dbReference type="NCBI Taxonomy" id="3119538"/>
    <lineage>
        <taxon>Bacteria</taxon>
        <taxon>Pseudomonadati</taxon>
        <taxon>Pseudomonadota</taxon>
        <taxon>Betaproteobacteria</taxon>
        <taxon>Burkholderiales</taxon>
        <taxon>Sphaerotilaceae</taxon>
        <taxon>Aquincola</taxon>
    </lineage>
</organism>
<comment type="caution">
    <text evidence="1">The sequence shown here is derived from an EMBL/GenBank/DDBJ whole genome shotgun (WGS) entry which is preliminary data.</text>
</comment>
<keyword evidence="2" id="KW-1185">Reference proteome</keyword>
<dbReference type="EMBL" id="JAZIBG010000056">
    <property type="protein sequence ID" value="MEF7617436.1"/>
    <property type="molecule type" value="Genomic_DNA"/>
</dbReference>